<gene>
    <name evidence="1" type="ORF">PMEA_00014859</name>
</gene>
<dbReference type="Proteomes" id="UP001159428">
    <property type="component" value="Unassembled WGS sequence"/>
</dbReference>
<dbReference type="AlphaFoldDB" id="A0AAU9X066"/>
<sequence>MVYCFGCRRYPTFANRQIFLYIGCGSGGRYCRDSLVHHNTSKEHYCCSLQFEKDYSNPQYMEPIKAAVQRNVLQISEKFFSALQCLLNTSFFVAHEELALRRFASLCELQKKNGVQFGDQYKNDKGCKTFISHIAQVEKRAIRSSTVSDSRFISIIIRWIY</sequence>
<evidence type="ECO:0000313" key="1">
    <source>
        <dbReference type="EMBL" id="CAH3131855.1"/>
    </source>
</evidence>
<dbReference type="PANTHER" id="PTHR46880">
    <property type="entry name" value="RAS-ASSOCIATING DOMAIN-CONTAINING PROTEIN"/>
    <property type="match status" value="1"/>
</dbReference>
<name>A0AAU9X066_9CNID</name>
<organism evidence="1 2">
    <name type="scientific">Pocillopora meandrina</name>
    <dbReference type="NCBI Taxonomy" id="46732"/>
    <lineage>
        <taxon>Eukaryota</taxon>
        <taxon>Metazoa</taxon>
        <taxon>Cnidaria</taxon>
        <taxon>Anthozoa</taxon>
        <taxon>Hexacorallia</taxon>
        <taxon>Scleractinia</taxon>
        <taxon>Astrocoeniina</taxon>
        <taxon>Pocilloporidae</taxon>
        <taxon>Pocillopora</taxon>
    </lineage>
</organism>
<accession>A0AAU9X066</accession>
<dbReference type="EMBL" id="CALNXJ010000026">
    <property type="protein sequence ID" value="CAH3131855.1"/>
    <property type="molecule type" value="Genomic_DNA"/>
</dbReference>
<evidence type="ECO:0000313" key="2">
    <source>
        <dbReference type="Proteomes" id="UP001159428"/>
    </source>
</evidence>
<proteinExistence type="predicted"/>
<reference evidence="1 2" key="1">
    <citation type="submission" date="2022-05" db="EMBL/GenBank/DDBJ databases">
        <authorList>
            <consortium name="Genoscope - CEA"/>
            <person name="William W."/>
        </authorList>
    </citation>
    <scope>NUCLEOTIDE SEQUENCE [LARGE SCALE GENOMIC DNA]</scope>
</reference>
<comment type="caution">
    <text evidence="1">The sequence shown here is derived from an EMBL/GenBank/DDBJ whole genome shotgun (WGS) entry which is preliminary data.</text>
</comment>
<keyword evidence="2" id="KW-1185">Reference proteome</keyword>
<protein>
    <submittedName>
        <fullName evidence="1">Uncharacterized protein</fullName>
    </submittedName>
</protein>
<dbReference type="PANTHER" id="PTHR46880:SF5">
    <property type="entry name" value="DUF4371 DOMAIN-CONTAINING PROTEIN"/>
    <property type="match status" value="1"/>
</dbReference>